<feature type="domain" description="N-acetyltransferase" evidence="3">
    <location>
        <begin position="11"/>
        <end position="161"/>
    </location>
</feature>
<accession>A0AA37SRS6</accession>
<dbReference type="PROSITE" id="PS51186">
    <property type="entry name" value="GNAT"/>
    <property type="match status" value="1"/>
</dbReference>
<protein>
    <submittedName>
        <fullName evidence="4">N-acetyltransferase</fullName>
    </submittedName>
</protein>
<reference evidence="4" key="2">
    <citation type="submission" date="2023-01" db="EMBL/GenBank/DDBJ databases">
        <title>Draft genome sequence of Portibacter lacus strain NBRC 108769.</title>
        <authorList>
            <person name="Sun Q."/>
            <person name="Mori K."/>
        </authorList>
    </citation>
    <scope>NUCLEOTIDE SEQUENCE</scope>
    <source>
        <strain evidence="4">NBRC 108769</strain>
    </source>
</reference>
<gene>
    <name evidence="4" type="ORF">GCM10007940_29700</name>
</gene>
<dbReference type="Proteomes" id="UP001156666">
    <property type="component" value="Unassembled WGS sequence"/>
</dbReference>
<dbReference type="PANTHER" id="PTHR43420">
    <property type="entry name" value="ACETYLTRANSFERASE"/>
    <property type="match status" value="1"/>
</dbReference>
<dbReference type="AlphaFoldDB" id="A0AA37SRS6"/>
<keyword evidence="1" id="KW-0808">Transferase</keyword>
<evidence type="ECO:0000259" key="3">
    <source>
        <dbReference type="PROSITE" id="PS51186"/>
    </source>
</evidence>
<dbReference type="Gene3D" id="3.40.630.30">
    <property type="match status" value="1"/>
</dbReference>
<evidence type="ECO:0000256" key="2">
    <source>
        <dbReference type="ARBA" id="ARBA00023315"/>
    </source>
</evidence>
<evidence type="ECO:0000313" key="5">
    <source>
        <dbReference type="Proteomes" id="UP001156666"/>
    </source>
</evidence>
<sequence length="161" mass="18399">MTLHISFNEYLTLKLIIMDIEFEEYAFATPFYALSVTLRDQVLRAPLGLEFKLADLQEEWKDIHLGAFVDDQLCACLVLCKVDEHTIKMRQVAVHDDMQGRGIGSKLVLYAEQVAKDRNYKAIILNARDTAVNFYKSLNYTSVGKPFTEVGIPHLKMKKAI</sequence>
<dbReference type="Pfam" id="PF13673">
    <property type="entry name" value="Acetyltransf_10"/>
    <property type="match status" value="1"/>
</dbReference>
<comment type="caution">
    <text evidence="4">The sequence shown here is derived from an EMBL/GenBank/DDBJ whole genome shotgun (WGS) entry which is preliminary data.</text>
</comment>
<dbReference type="SUPFAM" id="SSF55729">
    <property type="entry name" value="Acyl-CoA N-acyltransferases (Nat)"/>
    <property type="match status" value="1"/>
</dbReference>
<dbReference type="InterPro" id="IPR050680">
    <property type="entry name" value="YpeA/RimI_acetyltransf"/>
</dbReference>
<dbReference type="EMBL" id="BSOH01000020">
    <property type="protein sequence ID" value="GLR18354.1"/>
    <property type="molecule type" value="Genomic_DNA"/>
</dbReference>
<name>A0AA37SRS6_9BACT</name>
<organism evidence="4 5">
    <name type="scientific">Portibacter lacus</name>
    <dbReference type="NCBI Taxonomy" id="1099794"/>
    <lineage>
        <taxon>Bacteria</taxon>
        <taxon>Pseudomonadati</taxon>
        <taxon>Bacteroidota</taxon>
        <taxon>Saprospiria</taxon>
        <taxon>Saprospirales</taxon>
        <taxon>Haliscomenobacteraceae</taxon>
        <taxon>Portibacter</taxon>
    </lineage>
</organism>
<keyword evidence="5" id="KW-1185">Reference proteome</keyword>
<reference evidence="4" key="1">
    <citation type="journal article" date="2014" name="Int. J. Syst. Evol. Microbiol.">
        <title>Complete genome sequence of Corynebacterium casei LMG S-19264T (=DSM 44701T), isolated from a smear-ripened cheese.</title>
        <authorList>
            <consortium name="US DOE Joint Genome Institute (JGI-PGF)"/>
            <person name="Walter F."/>
            <person name="Albersmeier A."/>
            <person name="Kalinowski J."/>
            <person name="Ruckert C."/>
        </authorList>
    </citation>
    <scope>NUCLEOTIDE SEQUENCE</scope>
    <source>
        <strain evidence="4">NBRC 108769</strain>
    </source>
</reference>
<evidence type="ECO:0000313" key="4">
    <source>
        <dbReference type="EMBL" id="GLR18354.1"/>
    </source>
</evidence>
<evidence type="ECO:0000256" key="1">
    <source>
        <dbReference type="ARBA" id="ARBA00022679"/>
    </source>
</evidence>
<proteinExistence type="predicted"/>
<keyword evidence="2" id="KW-0012">Acyltransferase</keyword>
<dbReference type="GO" id="GO:0016747">
    <property type="term" value="F:acyltransferase activity, transferring groups other than amino-acyl groups"/>
    <property type="evidence" value="ECO:0007669"/>
    <property type="project" value="InterPro"/>
</dbReference>
<dbReference type="CDD" id="cd04301">
    <property type="entry name" value="NAT_SF"/>
    <property type="match status" value="1"/>
</dbReference>
<dbReference type="InterPro" id="IPR000182">
    <property type="entry name" value="GNAT_dom"/>
</dbReference>
<dbReference type="InterPro" id="IPR016181">
    <property type="entry name" value="Acyl_CoA_acyltransferase"/>
</dbReference>